<reference evidence="2 3" key="1">
    <citation type="submission" date="2024-05" db="EMBL/GenBank/DDBJ databases">
        <title>Genetic variation in Jamaican populations of the coffee berry borer (Hypothenemus hampei).</title>
        <authorList>
            <person name="Errbii M."/>
            <person name="Myrie A."/>
        </authorList>
    </citation>
    <scope>NUCLEOTIDE SEQUENCE [LARGE SCALE GENOMIC DNA]</scope>
    <source>
        <strain evidence="2">JA-Hopewell-2020-01-JO</strain>
        <tissue evidence="2">Whole body</tissue>
    </source>
</reference>
<dbReference type="Proteomes" id="UP001566132">
    <property type="component" value="Unassembled WGS sequence"/>
</dbReference>
<feature type="compositionally biased region" description="Low complexity" evidence="1">
    <location>
        <begin position="101"/>
        <end position="113"/>
    </location>
</feature>
<sequence>MPKKVLQKLQGTNIRTDACFNPFNLINHSKRTLKLRKVNENQLRAINLRITTESLQQRICDSCRLRIQKIKKENEDKNKNDHVETPENKEETSNEESDAKTGSGETSGLSGESAKLVNDRVEHLNKGLSFIGSSPIKKRKLTQKKYSEEKVKKITEVIKKKVFNITDDGPDDLDDDDDDITILRTL</sequence>
<evidence type="ECO:0000256" key="1">
    <source>
        <dbReference type="SAM" id="MobiDB-lite"/>
    </source>
</evidence>
<feature type="compositionally biased region" description="Basic and acidic residues" evidence="1">
    <location>
        <begin position="75"/>
        <end position="92"/>
    </location>
</feature>
<protein>
    <submittedName>
        <fullName evidence="2">Uncharacterized protein</fullName>
    </submittedName>
</protein>
<keyword evidence="3" id="KW-1185">Reference proteome</keyword>
<dbReference type="EMBL" id="JBDJPC010000015">
    <property type="protein sequence ID" value="KAL1488234.1"/>
    <property type="molecule type" value="Genomic_DNA"/>
</dbReference>
<gene>
    <name evidence="2" type="ORF">ABEB36_015189</name>
</gene>
<comment type="caution">
    <text evidence="2">The sequence shown here is derived from an EMBL/GenBank/DDBJ whole genome shotgun (WGS) entry which is preliminary data.</text>
</comment>
<name>A0ABD1E0Y8_HYPHA</name>
<dbReference type="AlphaFoldDB" id="A0ABD1E0Y8"/>
<evidence type="ECO:0000313" key="2">
    <source>
        <dbReference type="EMBL" id="KAL1488234.1"/>
    </source>
</evidence>
<feature type="region of interest" description="Disordered" evidence="1">
    <location>
        <begin position="75"/>
        <end position="113"/>
    </location>
</feature>
<organism evidence="2 3">
    <name type="scientific">Hypothenemus hampei</name>
    <name type="common">Coffee berry borer</name>
    <dbReference type="NCBI Taxonomy" id="57062"/>
    <lineage>
        <taxon>Eukaryota</taxon>
        <taxon>Metazoa</taxon>
        <taxon>Ecdysozoa</taxon>
        <taxon>Arthropoda</taxon>
        <taxon>Hexapoda</taxon>
        <taxon>Insecta</taxon>
        <taxon>Pterygota</taxon>
        <taxon>Neoptera</taxon>
        <taxon>Endopterygota</taxon>
        <taxon>Coleoptera</taxon>
        <taxon>Polyphaga</taxon>
        <taxon>Cucujiformia</taxon>
        <taxon>Curculionidae</taxon>
        <taxon>Scolytinae</taxon>
        <taxon>Hypothenemus</taxon>
    </lineage>
</organism>
<accession>A0ABD1E0Y8</accession>
<proteinExistence type="predicted"/>
<evidence type="ECO:0000313" key="3">
    <source>
        <dbReference type="Proteomes" id="UP001566132"/>
    </source>
</evidence>